<dbReference type="Proteomes" id="UP000799779">
    <property type="component" value="Unassembled WGS sequence"/>
</dbReference>
<feature type="repeat" description="ANK" evidence="2">
    <location>
        <begin position="240"/>
        <end position="262"/>
    </location>
</feature>
<evidence type="ECO:0000313" key="5">
    <source>
        <dbReference type="Proteomes" id="UP000799779"/>
    </source>
</evidence>
<dbReference type="Pfam" id="PF25329">
    <property type="entry name" value="C2_GDE1"/>
    <property type="match status" value="1"/>
</dbReference>
<dbReference type="OrthoDB" id="197419at2759"/>
<sequence length="920" mass="101952">MKFRNTYSRHVVVAWESHYIPYQQLKASLKAAKRSGHEPSVDFYTSVVQAIVANTAFSLQRYSVLQHDEEHLENPWNDSALAKRCPNFIYLNLMSLQGARIELAWFYRVNYEAMNRIYMKLVRSGQAHSPEWEDYRHIIHGHIAEHGKAYNKCVDQLDRIQARVAALQSDKSASRVDPHSLDRNYEVVAAAFPSKMSIMQDGHGRTPLHFGATHGMIDLCIWVLSKVSPIERYILLQDEAGFTPLHLSVARGHVEVAQLLLSAIDQPSMLIPDDLLHIALRCEDDAMVKLLVSRLVGLRHMSSSGESCLYIAAQLGREDYLRLLLPILGSDFINATESGCQWTPLFIGCVEGHVSTVRLLLDAGADTTRLDYLGWTAQERAAFRGHLPVAEMFPTVNATPEVSYFLPSNDPQRKKVSPFGVSPGLAHVVLNLGSLQERKQSKSSTLDLPGTLGHGLMLSISTSESPASIERMVPLFDDPVDDTLVFAVKHPAEAAIIFNISKRSAERDDHGALIGTGVAFLYAQNTCLSTQHGTLLREQSVPILCKDTLRLLGTITFSFLIVERYYQLQCPSPSVTCLGARGSVQLVGHRGFGQNSRERFLQLGENTIESFTTARNQGATFVEVYVQLTRDLVPVLFHDYSLSESGTDVPIHDVTLDQFMHASSIQSSQGNPPSLVESSKNYTAHDDVHLRRPRSRSVTTAHEKGAEEVENRMKHTVDYLKNGFKPNTRGDFIQDTFATLEEALCNVPDDIGFDMEIKYPRIHEALEAGIAPVSIDINIFVDTILDTIARFGGGRNIILSSFTPEICILLAIKQKSYPVLFITNAGKRPLSDKEKRAGSLQVAVRFAKQWGLAGIVAAADALVLCPRLIGFIKSHGLICGSYNGLNNEPANVELQVKAGIDLIVADRVGLISQTLKRLGV</sequence>
<keyword evidence="2" id="KW-0040">ANK repeat</keyword>
<dbReference type="Pfam" id="PF03009">
    <property type="entry name" value="GDPD"/>
    <property type="match status" value="1"/>
</dbReference>
<dbReference type="InterPro" id="IPR017946">
    <property type="entry name" value="PLC-like_Pdiesterase_TIM-brl"/>
</dbReference>
<evidence type="ECO:0000259" key="3">
    <source>
        <dbReference type="PROSITE" id="PS51704"/>
    </source>
</evidence>
<accession>A0A6A5WBQ2</accession>
<reference evidence="4" key="1">
    <citation type="journal article" date="2020" name="Stud. Mycol.">
        <title>101 Dothideomycetes genomes: a test case for predicting lifestyles and emergence of pathogens.</title>
        <authorList>
            <person name="Haridas S."/>
            <person name="Albert R."/>
            <person name="Binder M."/>
            <person name="Bloem J."/>
            <person name="Labutti K."/>
            <person name="Salamov A."/>
            <person name="Andreopoulos B."/>
            <person name="Baker S."/>
            <person name="Barry K."/>
            <person name="Bills G."/>
            <person name="Bluhm B."/>
            <person name="Cannon C."/>
            <person name="Castanera R."/>
            <person name="Culley D."/>
            <person name="Daum C."/>
            <person name="Ezra D."/>
            <person name="Gonzalez J."/>
            <person name="Henrissat B."/>
            <person name="Kuo A."/>
            <person name="Liang C."/>
            <person name="Lipzen A."/>
            <person name="Lutzoni F."/>
            <person name="Magnuson J."/>
            <person name="Mondo S."/>
            <person name="Nolan M."/>
            <person name="Ohm R."/>
            <person name="Pangilinan J."/>
            <person name="Park H.-J."/>
            <person name="Ramirez L."/>
            <person name="Alfaro M."/>
            <person name="Sun H."/>
            <person name="Tritt A."/>
            <person name="Yoshinaga Y."/>
            <person name="Zwiers L.-H."/>
            <person name="Turgeon B."/>
            <person name="Goodwin S."/>
            <person name="Spatafora J."/>
            <person name="Crous P."/>
            <person name="Grigoriev I."/>
        </authorList>
    </citation>
    <scope>NUCLEOTIDE SEQUENCE</scope>
    <source>
        <strain evidence="4">CBS 123094</strain>
    </source>
</reference>
<evidence type="ECO:0000256" key="2">
    <source>
        <dbReference type="PROSITE-ProRule" id="PRU00023"/>
    </source>
</evidence>
<dbReference type="SMART" id="SM00248">
    <property type="entry name" value="ANK"/>
    <property type="match status" value="4"/>
</dbReference>
<dbReference type="Gene3D" id="1.25.40.20">
    <property type="entry name" value="Ankyrin repeat-containing domain"/>
    <property type="match status" value="1"/>
</dbReference>
<dbReference type="PRINTS" id="PR01415">
    <property type="entry name" value="ANKYRIN"/>
</dbReference>
<keyword evidence="1" id="KW-0378">Hydrolase</keyword>
<organism evidence="4 5">
    <name type="scientific">Amniculicola lignicola CBS 123094</name>
    <dbReference type="NCBI Taxonomy" id="1392246"/>
    <lineage>
        <taxon>Eukaryota</taxon>
        <taxon>Fungi</taxon>
        <taxon>Dikarya</taxon>
        <taxon>Ascomycota</taxon>
        <taxon>Pezizomycotina</taxon>
        <taxon>Dothideomycetes</taxon>
        <taxon>Pleosporomycetidae</taxon>
        <taxon>Pleosporales</taxon>
        <taxon>Amniculicolaceae</taxon>
        <taxon>Amniculicola</taxon>
    </lineage>
</organism>
<feature type="domain" description="GP-PDE" evidence="3">
    <location>
        <begin position="584"/>
        <end position="915"/>
    </location>
</feature>
<dbReference type="InterPro" id="IPR051578">
    <property type="entry name" value="GDPD"/>
</dbReference>
<dbReference type="PROSITE" id="PS50297">
    <property type="entry name" value="ANK_REP_REGION"/>
    <property type="match status" value="1"/>
</dbReference>
<dbReference type="Pfam" id="PF13637">
    <property type="entry name" value="Ank_4"/>
    <property type="match status" value="1"/>
</dbReference>
<dbReference type="PROSITE" id="PS51704">
    <property type="entry name" value="GP_PDE"/>
    <property type="match status" value="1"/>
</dbReference>
<dbReference type="PANTHER" id="PTHR22958">
    <property type="entry name" value="GLYCEROPHOSPHORYL DIESTER PHOSPHODIESTERASE"/>
    <property type="match status" value="1"/>
</dbReference>
<dbReference type="PROSITE" id="PS50088">
    <property type="entry name" value="ANK_REPEAT"/>
    <property type="match status" value="2"/>
</dbReference>
<dbReference type="EMBL" id="ML977604">
    <property type="protein sequence ID" value="KAF1998334.1"/>
    <property type="molecule type" value="Genomic_DNA"/>
</dbReference>
<dbReference type="InterPro" id="IPR002110">
    <property type="entry name" value="Ankyrin_rpt"/>
</dbReference>
<dbReference type="Gene3D" id="3.20.20.190">
    <property type="entry name" value="Phosphatidylinositol (PI) phosphodiesterase"/>
    <property type="match status" value="1"/>
</dbReference>
<feature type="repeat" description="ANK" evidence="2">
    <location>
        <begin position="343"/>
        <end position="372"/>
    </location>
</feature>
<dbReference type="GO" id="GO:0046475">
    <property type="term" value="P:glycerophospholipid catabolic process"/>
    <property type="evidence" value="ECO:0007669"/>
    <property type="project" value="TreeGrafter"/>
</dbReference>
<evidence type="ECO:0000256" key="1">
    <source>
        <dbReference type="ARBA" id="ARBA00022801"/>
    </source>
</evidence>
<evidence type="ECO:0000313" key="4">
    <source>
        <dbReference type="EMBL" id="KAF1998334.1"/>
    </source>
</evidence>
<dbReference type="InterPro" id="IPR036770">
    <property type="entry name" value="Ankyrin_rpt-contain_sf"/>
</dbReference>
<dbReference type="PANTHER" id="PTHR22958:SF1">
    <property type="entry name" value="GLYCEROPHOSPHOCHOLINE PHOSPHODIESTERASE GPCPD1"/>
    <property type="match status" value="1"/>
</dbReference>
<dbReference type="Pfam" id="PF12796">
    <property type="entry name" value="Ank_2"/>
    <property type="match status" value="1"/>
</dbReference>
<dbReference type="AlphaFoldDB" id="A0A6A5WBQ2"/>
<name>A0A6A5WBQ2_9PLEO</name>
<protein>
    <submittedName>
        <fullName evidence="4">GDPD-domain-containing protein</fullName>
    </submittedName>
</protein>
<keyword evidence="5" id="KW-1185">Reference proteome</keyword>
<dbReference type="InterPro" id="IPR030395">
    <property type="entry name" value="GP_PDE_dom"/>
</dbReference>
<proteinExistence type="predicted"/>
<dbReference type="GO" id="GO:0047389">
    <property type="term" value="F:glycerophosphocholine phosphodiesterase activity"/>
    <property type="evidence" value="ECO:0007669"/>
    <property type="project" value="TreeGrafter"/>
</dbReference>
<dbReference type="InterPro" id="IPR057506">
    <property type="entry name" value="C2_GPCPD1"/>
</dbReference>
<gene>
    <name evidence="4" type="ORF">P154DRAFT_469387</name>
</gene>
<dbReference type="SUPFAM" id="SSF48403">
    <property type="entry name" value="Ankyrin repeat"/>
    <property type="match status" value="1"/>
</dbReference>
<dbReference type="SUPFAM" id="SSF51695">
    <property type="entry name" value="PLC-like phosphodiesterases"/>
    <property type="match status" value="1"/>
</dbReference>